<organism evidence="1 2">
    <name type="scientific">Rhizophagus irregularis (strain DAOM 197198w)</name>
    <name type="common">Glomus intraradices</name>
    <dbReference type="NCBI Taxonomy" id="1432141"/>
    <lineage>
        <taxon>Eukaryota</taxon>
        <taxon>Fungi</taxon>
        <taxon>Fungi incertae sedis</taxon>
        <taxon>Mucoromycota</taxon>
        <taxon>Glomeromycotina</taxon>
        <taxon>Glomeromycetes</taxon>
        <taxon>Glomerales</taxon>
        <taxon>Glomeraceae</taxon>
        <taxon>Rhizophagus</taxon>
    </lineage>
</organism>
<name>A0A015JBH8_RHIIW</name>
<dbReference type="EMBL" id="JEMT01023596">
    <property type="protein sequence ID" value="EXX64270.1"/>
    <property type="molecule type" value="Genomic_DNA"/>
</dbReference>
<dbReference type="Gene3D" id="1.25.40.10">
    <property type="entry name" value="Tetratricopeptide repeat domain"/>
    <property type="match status" value="2"/>
</dbReference>
<dbReference type="PANTHER" id="PTHR43628:SF1">
    <property type="entry name" value="CHITIN SYNTHASE REGULATORY FACTOR 2-RELATED"/>
    <property type="match status" value="1"/>
</dbReference>
<dbReference type="PANTHER" id="PTHR43628">
    <property type="entry name" value="ACTIVATOR OF C KINASE PROTEIN 1-RELATED"/>
    <property type="match status" value="1"/>
</dbReference>
<evidence type="ECO:0000313" key="2">
    <source>
        <dbReference type="Proteomes" id="UP000022910"/>
    </source>
</evidence>
<comment type="caution">
    <text evidence="1">The sequence shown here is derived from an EMBL/GenBank/DDBJ whole genome shotgun (WGS) entry which is preliminary data.</text>
</comment>
<dbReference type="Pfam" id="PF08238">
    <property type="entry name" value="Sel1"/>
    <property type="match status" value="5"/>
</dbReference>
<dbReference type="InterPro" id="IPR011990">
    <property type="entry name" value="TPR-like_helical_dom_sf"/>
</dbReference>
<dbReference type="Proteomes" id="UP000022910">
    <property type="component" value="Unassembled WGS sequence"/>
</dbReference>
<dbReference type="HOGENOM" id="CLU_000288_36_14_1"/>
<dbReference type="InterPro" id="IPR052945">
    <property type="entry name" value="Mitotic_Regulator"/>
</dbReference>
<dbReference type="InterPro" id="IPR006597">
    <property type="entry name" value="Sel1-like"/>
</dbReference>
<reference evidence="1 2" key="1">
    <citation type="submission" date="2014-02" db="EMBL/GenBank/DDBJ databases">
        <title>Single nucleus genome sequencing reveals high similarity among nuclei of an endomycorrhizal fungus.</title>
        <authorList>
            <person name="Lin K."/>
            <person name="Geurts R."/>
            <person name="Zhang Z."/>
            <person name="Limpens E."/>
            <person name="Saunders D.G."/>
            <person name="Mu D."/>
            <person name="Pang E."/>
            <person name="Cao H."/>
            <person name="Cha H."/>
            <person name="Lin T."/>
            <person name="Zhou Q."/>
            <person name="Shang Y."/>
            <person name="Li Y."/>
            <person name="Ivanov S."/>
            <person name="Sharma T."/>
            <person name="Velzen R.V."/>
            <person name="Ruijter N.D."/>
            <person name="Aanen D.K."/>
            <person name="Win J."/>
            <person name="Kamoun S."/>
            <person name="Bisseling T."/>
            <person name="Huang S."/>
        </authorList>
    </citation>
    <scope>NUCLEOTIDE SEQUENCE [LARGE SCALE GENOMIC DNA]</scope>
    <source>
        <strain evidence="2">DAOM197198w</strain>
    </source>
</reference>
<protein>
    <submittedName>
        <fullName evidence="1">Ack1p</fullName>
    </submittedName>
</protein>
<sequence length="294" mass="34190">MDNINTPNINNNSSHTELSQINQKFFKANVLEIEPSTRSIEENIFEEDLIIIIDKFVDLHFQETNKGMEEKVRKKFVLDYFSNYSINLQEIYYWLINNQTGSNSIYLLGYFNYYGIGMDINEQNAFKLYQKAAELENILAQFELAGMYLLGKGVGKNYSKAFELSENLSERKYPYGINRLGYCYEFGFGTYIDENKAFELYQKAADLGNIFGMYNLGRCYKNGFGTSINNKKAFELFQRAANFECSKAQQSLAWMYEKGYGTEKSADLAIYWYKKSAEQGSIYSKSKLKQLFKE</sequence>
<proteinExistence type="predicted"/>
<gene>
    <name evidence="1" type="ORF">RirG_144430</name>
</gene>
<dbReference type="AlphaFoldDB" id="A0A015JBH8"/>
<keyword evidence="2" id="KW-1185">Reference proteome</keyword>
<evidence type="ECO:0000313" key="1">
    <source>
        <dbReference type="EMBL" id="EXX64270.1"/>
    </source>
</evidence>
<dbReference type="SMART" id="SM00671">
    <property type="entry name" value="SEL1"/>
    <property type="match status" value="5"/>
</dbReference>
<accession>A0A015JBH8</accession>
<dbReference type="SUPFAM" id="SSF81901">
    <property type="entry name" value="HCP-like"/>
    <property type="match status" value="1"/>
</dbReference>